<sequence length="121" mass="13162">MGEVLEPLKVAPGQGEVLLEVERIQEVEVLLHGLQPMQELLPLSFHGLVGAMLPVHPIRLSFEPDAVAGDMPRQLGAQPPLAQEVLGCDEDKVERAAQPTGPRAYAQQVEVRVLVGHPRRA</sequence>
<reference evidence="1 2" key="1">
    <citation type="submission" date="2014-07" db="EMBL/GenBank/DDBJ databases">
        <title>Draft Genome Sequence of Gephyronic Acid Producer, Cystobacter violaceus Strain Cb vi76.</title>
        <authorList>
            <person name="Stevens D.C."/>
            <person name="Young J."/>
            <person name="Carmichael R."/>
            <person name="Tan J."/>
            <person name="Taylor R.E."/>
        </authorList>
    </citation>
    <scope>NUCLEOTIDE SEQUENCE [LARGE SCALE GENOMIC DNA]</scope>
    <source>
        <strain evidence="1 2">Cb vi76</strain>
    </source>
</reference>
<evidence type="ECO:0000313" key="2">
    <source>
        <dbReference type="Proteomes" id="UP000028547"/>
    </source>
</evidence>
<gene>
    <name evidence="1" type="ORF">Q664_06145</name>
</gene>
<dbReference type="Proteomes" id="UP000028547">
    <property type="component" value="Unassembled WGS sequence"/>
</dbReference>
<accession>A0A084SZP8</accession>
<evidence type="ECO:0000313" key="1">
    <source>
        <dbReference type="EMBL" id="KFA93933.1"/>
    </source>
</evidence>
<dbReference type="EMBL" id="JPMI01000033">
    <property type="protein sequence ID" value="KFA93933.1"/>
    <property type="molecule type" value="Genomic_DNA"/>
</dbReference>
<name>A0A084SZP8_9BACT</name>
<proteinExistence type="predicted"/>
<protein>
    <submittedName>
        <fullName evidence="1">Uncharacterized protein</fullName>
    </submittedName>
</protein>
<dbReference type="AlphaFoldDB" id="A0A084SZP8"/>
<comment type="caution">
    <text evidence="1">The sequence shown here is derived from an EMBL/GenBank/DDBJ whole genome shotgun (WGS) entry which is preliminary data.</text>
</comment>
<organism evidence="1 2">
    <name type="scientific">Archangium violaceum Cb vi76</name>
    <dbReference type="NCBI Taxonomy" id="1406225"/>
    <lineage>
        <taxon>Bacteria</taxon>
        <taxon>Pseudomonadati</taxon>
        <taxon>Myxococcota</taxon>
        <taxon>Myxococcia</taxon>
        <taxon>Myxococcales</taxon>
        <taxon>Cystobacterineae</taxon>
        <taxon>Archangiaceae</taxon>
        <taxon>Archangium</taxon>
    </lineage>
</organism>